<evidence type="ECO:0000259" key="9">
    <source>
        <dbReference type="Pfam" id="PF14629"/>
    </source>
</evidence>
<evidence type="ECO:0000256" key="5">
    <source>
        <dbReference type="ARBA" id="ARBA00023125"/>
    </source>
</evidence>
<dbReference type="EnsemblMetazoa" id="XM_014407123.2">
    <property type="protein sequence ID" value="XP_014262609.1"/>
    <property type="gene ID" value="LOC106674419"/>
</dbReference>
<dbReference type="InterPro" id="IPR016527">
    <property type="entry name" value="ORC4"/>
</dbReference>
<protein>
    <recommendedName>
        <fullName evidence="3 7">Origin recognition complex subunit 4</fullName>
    </recommendedName>
</protein>
<proteinExistence type="inferred from homology"/>
<dbReference type="Pfam" id="PF14629">
    <property type="entry name" value="ORC4_C"/>
    <property type="match status" value="1"/>
</dbReference>
<dbReference type="InterPro" id="IPR027417">
    <property type="entry name" value="P-loop_NTPase"/>
</dbReference>
<dbReference type="GO" id="GO:0006270">
    <property type="term" value="P:DNA replication initiation"/>
    <property type="evidence" value="ECO:0007669"/>
    <property type="project" value="TreeGrafter"/>
</dbReference>
<keyword evidence="5 7" id="KW-0238">DNA-binding</keyword>
<organism evidence="10 11">
    <name type="scientific">Cimex lectularius</name>
    <name type="common">Bed bug</name>
    <name type="synonym">Acanthia lectularia</name>
    <dbReference type="NCBI Taxonomy" id="79782"/>
    <lineage>
        <taxon>Eukaryota</taxon>
        <taxon>Metazoa</taxon>
        <taxon>Ecdysozoa</taxon>
        <taxon>Arthropoda</taxon>
        <taxon>Hexapoda</taxon>
        <taxon>Insecta</taxon>
        <taxon>Pterygota</taxon>
        <taxon>Neoptera</taxon>
        <taxon>Paraneoptera</taxon>
        <taxon>Hemiptera</taxon>
        <taxon>Heteroptera</taxon>
        <taxon>Panheteroptera</taxon>
        <taxon>Cimicomorpha</taxon>
        <taxon>Cimicidae</taxon>
        <taxon>Cimex</taxon>
    </lineage>
</organism>
<dbReference type="PANTHER" id="PTHR12087">
    <property type="entry name" value="ORIGIN RECOGNITION COMPLEX SUBUNIT 4"/>
    <property type="match status" value="1"/>
</dbReference>
<dbReference type="KEGG" id="clec:106674419"/>
<keyword evidence="11" id="KW-1185">Reference proteome</keyword>
<dbReference type="Proteomes" id="UP000494040">
    <property type="component" value="Unassembled WGS sequence"/>
</dbReference>
<dbReference type="SUPFAM" id="SSF52540">
    <property type="entry name" value="P-loop containing nucleoside triphosphate hydrolases"/>
    <property type="match status" value="1"/>
</dbReference>
<dbReference type="OrthoDB" id="343623at2759"/>
<feature type="domain" description="Orc1-like AAA ATPase" evidence="8">
    <location>
        <begin position="29"/>
        <end position="181"/>
    </location>
</feature>
<dbReference type="AlphaFoldDB" id="A0A8I6SEX4"/>
<feature type="domain" description="Origin recognition complex subunit 4 C-terminal" evidence="9">
    <location>
        <begin position="238"/>
        <end position="408"/>
    </location>
</feature>
<dbReference type="RefSeq" id="XP_014262609.1">
    <property type="nucleotide sequence ID" value="XM_014407123.2"/>
</dbReference>
<dbReference type="GeneID" id="106674419"/>
<comment type="similarity">
    <text evidence="2 7">Belongs to the ORC4 family.</text>
</comment>
<evidence type="ECO:0000256" key="2">
    <source>
        <dbReference type="ARBA" id="ARBA00005334"/>
    </source>
</evidence>
<dbReference type="GO" id="GO:0003688">
    <property type="term" value="F:DNA replication origin binding"/>
    <property type="evidence" value="ECO:0007669"/>
    <property type="project" value="TreeGrafter"/>
</dbReference>
<evidence type="ECO:0000256" key="1">
    <source>
        <dbReference type="ARBA" id="ARBA00004123"/>
    </source>
</evidence>
<evidence type="ECO:0000256" key="6">
    <source>
        <dbReference type="ARBA" id="ARBA00023242"/>
    </source>
</evidence>
<dbReference type="PANTHER" id="PTHR12087:SF0">
    <property type="entry name" value="ORIGIN RECOGNITION COMPLEX SUBUNIT 4"/>
    <property type="match status" value="1"/>
</dbReference>
<dbReference type="PIRSF" id="PIRSF007858">
    <property type="entry name" value="ORC4"/>
    <property type="match status" value="1"/>
</dbReference>
<keyword evidence="4 7" id="KW-0235">DNA replication</keyword>
<reference evidence="10" key="1">
    <citation type="submission" date="2022-01" db="UniProtKB">
        <authorList>
            <consortium name="EnsemblMetazoa"/>
        </authorList>
    </citation>
    <scope>IDENTIFICATION</scope>
</reference>
<dbReference type="InterPro" id="IPR032705">
    <property type="entry name" value="ORC4_C"/>
</dbReference>
<dbReference type="Gene3D" id="3.40.50.300">
    <property type="entry name" value="P-loop containing nucleotide triphosphate hydrolases"/>
    <property type="match status" value="1"/>
</dbReference>
<evidence type="ECO:0000313" key="10">
    <source>
        <dbReference type="EnsemblMetazoa" id="XP_014262609.1"/>
    </source>
</evidence>
<evidence type="ECO:0000259" key="8">
    <source>
        <dbReference type="Pfam" id="PF13191"/>
    </source>
</evidence>
<sequence>MTNDRKESEERVLKLRKCFKSRLIWENELIGFDEEARQLLGTMERTVVSGESDSVLVIGPKGCGKTLLVTTCLDRLGDKVDSDDYIVVKLHGLIHTNDNLALKDIIRQMHLDELGDGIVTGSFADNLLFVLQSLKSGNRQATKPILFILEEFQLFCSHRNQTLLYNLFDIAQSAQAPICVVGLTCRIDITEMLEKRVKSRFSHRQIFLFPSNNFSDRIERIKHYLSFAMHPRYFKMFGKRFVSDWNENLADILDKPKVQRLIRHQLEIDASEKRLKMWILLVISKLSESTPDFTVSMFEEVLEKLGSDAKVELLKDLSVLELCLVIAATHHNEIYDGEPFNFEMIVKQYMKFAANNYSVITNRQILYKAFERLKDLELIAPLSRTKSCKKEYQLFSLLVTSQQMKEAINTFQGLPTDVSQWATSSLNSL</sequence>
<comment type="function">
    <text evidence="7">Component of the origin recognition complex (ORC) that binds origins of replication.</text>
</comment>
<dbReference type="CTD" id="5000"/>
<name>A0A8I6SEX4_CIMLE</name>
<accession>A0A8I6SEX4</accession>
<dbReference type="GO" id="GO:0005664">
    <property type="term" value="C:nuclear origin of replication recognition complex"/>
    <property type="evidence" value="ECO:0007669"/>
    <property type="project" value="TreeGrafter"/>
</dbReference>
<evidence type="ECO:0000256" key="4">
    <source>
        <dbReference type="ARBA" id="ARBA00022705"/>
    </source>
</evidence>
<comment type="subcellular location">
    <subcellularLocation>
        <location evidence="1 7">Nucleus</location>
    </subcellularLocation>
</comment>
<dbReference type="InterPro" id="IPR041664">
    <property type="entry name" value="AAA_16"/>
</dbReference>
<evidence type="ECO:0000256" key="7">
    <source>
        <dbReference type="PIRNR" id="PIRNR007858"/>
    </source>
</evidence>
<evidence type="ECO:0000256" key="3">
    <source>
        <dbReference type="ARBA" id="ARBA00019083"/>
    </source>
</evidence>
<dbReference type="Pfam" id="PF13191">
    <property type="entry name" value="AAA_16"/>
    <property type="match status" value="1"/>
</dbReference>
<keyword evidence="6 7" id="KW-0539">Nucleus</keyword>
<evidence type="ECO:0000313" key="11">
    <source>
        <dbReference type="Proteomes" id="UP000494040"/>
    </source>
</evidence>